<evidence type="ECO:0000313" key="3">
    <source>
        <dbReference type="Proteomes" id="UP000836841"/>
    </source>
</evidence>
<organism evidence="2 3">
    <name type="scientific">Thlaspi arvense</name>
    <name type="common">Field penny-cress</name>
    <dbReference type="NCBI Taxonomy" id="13288"/>
    <lineage>
        <taxon>Eukaryota</taxon>
        <taxon>Viridiplantae</taxon>
        <taxon>Streptophyta</taxon>
        <taxon>Embryophyta</taxon>
        <taxon>Tracheophyta</taxon>
        <taxon>Spermatophyta</taxon>
        <taxon>Magnoliopsida</taxon>
        <taxon>eudicotyledons</taxon>
        <taxon>Gunneridae</taxon>
        <taxon>Pentapetalae</taxon>
        <taxon>rosids</taxon>
        <taxon>malvids</taxon>
        <taxon>Brassicales</taxon>
        <taxon>Brassicaceae</taxon>
        <taxon>Thlaspideae</taxon>
        <taxon>Thlaspi</taxon>
    </lineage>
</organism>
<name>A0AAU9T5N5_THLAR</name>
<keyword evidence="1" id="KW-0611">Plant defense</keyword>
<dbReference type="Proteomes" id="UP000836841">
    <property type="component" value="Chromosome 7"/>
</dbReference>
<gene>
    <name evidence="2" type="ORF">TAV2_LOCUS23318</name>
</gene>
<reference evidence="2 3" key="1">
    <citation type="submission" date="2022-03" db="EMBL/GenBank/DDBJ databases">
        <authorList>
            <person name="Nunn A."/>
            <person name="Chopra R."/>
            <person name="Nunn A."/>
            <person name="Contreras Garrido A."/>
        </authorList>
    </citation>
    <scope>NUCLEOTIDE SEQUENCE [LARGE SCALE GENOMIC DNA]</scope>
</reference>
<keyword evidence="3" id="KW-1185">Reference proteome</keyword>
<proteinExistence type="predicted"/>
<dbReference type="AlphaFoldDB" id="A0AAU9T5N5"/>
<dbReference type="Gene3D" id="3.80.10.10">
    <property type="entry name" value="Ribonuclease Inhibitor"/>
    <property type="match status" value="1"/>
</dbReference>
<dbReference type="EMBL" id="OU466863">
    <property type="protein sequence ID" value="CAH2079636.1"/>
    <property type="molecule type" value="Genomic_DNA"/>
</dbReference>
<accession>A0AAU9T5N5</accession>
<dbReference type="GO" id="GO:0006952">
    <property type="term" value="P:defense response"/>
    <property type="evidence" value="ECO:0007669"/>
    <property type="project" value="UniProtKB-KW"/>
</dbReference>
<dbReference type="PANTHER" id="PTHR36766">
    <property type="entry name" value="PLANT BROAD-SPECTRUM MILDEW RESISTANCE PROTEIN RPW8"/>
    <property type="match status" value="1"/>
</dbReference>
<sequence>MQRLCDLKSSLFHNNGILPLPWNCCYYNLHAFGSVIGIDLNLFQNKDVLNISDKGFERMSNLHYIRFRDFGNRDRLCLPQGLTYMPRKLRSLNWTFFPMTCLPSKLNPSLRSYGKEINYCSNLVKLPSSTGNAINLKELCLIHCLSLVEFPSFIRNATNQKELGFTHCSGLVELPSSIGNATSLKKLSLYGCTSLTCS</sequence>
<evidence type="ECO:0000256" key="1">
    <source>
        <dbReference type="ARBA" id="ARBA00022821"/>
    </source>
</evidence>
<dbReference type="InterPro" id="IPR032675">
    <property type="entry name" value="LRR_dom_sf"/>
</dbReference>
<dbReference type="PANTHER" id="PTHR36766:SF30">
    <property type="entry name" value="TIR-NBS TYPE DISEASE RESISTANCE PROTEIN-RELATED"/>
    <property type="match status" value="1"/>
</dbReference>
<protein>
    <submittedName>
        <fullName evidence="2">Uncharacterized protein</fullName>
    </submittedName>
</protein>
<dbReference type="SUPFAM" id="SSF52047">
    <property type="entry name" value="RNI-like"/>
    <property type="match status" value="1"/>
</dbReference>
<evidence type="ECO:0000313" key="2">
    <source>
        <dbReference type="EMBL" id="CAH2079636.1"/>
    </source>
</evidence>